<dbReference type="AlphaFoldDB" id="A0A8J6XKN3"/>
<gene>
    <name evidence="3" type="ORF">ICL16_43085</name>
</gene>
<evidence type="ECO:0000256" key="1">
    <source>
        <dbReference type="SAM" id="MobiDB-lite"/>
    </source>
</evidence>
<feature type="domain" description="CHAT" evidence="2">
    <location>
        <begin position="7"/>
        <end position="158"/>
    </location>
</feature>
<organism evidence="3 4">
    <name type="scientific">Iningainema tapete BLCC-T55</name>
    <dbReference type="NCBI Taxonomy" id="2748662"/>
    <lineage>
        <taxon>Bacteria</taxon>
        <taxon>Bacillati</taxon>
        <taxon>Cyanobacteriota</taxon>
        <taxon>Cyanophyceae</taxon>
        <taxon>Nostocales</taxon>
        <taxon>Scytonemataceae</taxon>
        <taxon>Iningainema tapete</taxon>
    </lineage>
</organism>
<comment type="caution">
    <text evidence="3">The sequence shown here is derived from an EMBL/GenBank/DDBJ whole genome shotgun (WGS) entry which is preliminary data.</text>
</comment>
<dbReference type="Pfam" id="PF12770">
    <property type="entry name" value="CHAT"/>
    <property type="match status" value="1"/>
</dbReference>
<dbReference type="InterPro" id="IPR024983">
    <property type="entry name" value="CHAT_dom"/>
</dbReference>
<sequence length="351" mass="38644">MKKILVLCANPKDTNELRLDEEVREIQAALKRANNRSVFEIVIQLAIRVEDLRRALLDYQPTIVHFCGHGSGSNGLALENNSGQTQLVSTESLARLFKSFQEQVECVVLNACYSEVQAVAIHQHIDCVVGMNQAIGDRAAIEFAVGFYDVLGAGGSYSDCFEIGCASMDLEGIPESLTPVIKIRRRFSQTEQQKNSAQTLPMKSLDRDDDITKDNRGGQNRSISVGGSVTGSAMTTGDSNVTEIHYQAVIPAPENVNIRTELNALREVLAKLSSSDSRKIDNAFADAEEELNKPQPDKNEVGKALDRAFDYAKKTEGFVSVIEKLKPHLTKTVAWLGENWYKLLNVVGLTV</sequence>
<dbReference type="RefSeq" id="WP_190838616.1">
    <property type="nucleotide sequence ID" value="NZ_CAWPPI010000132.1"/>
</dbReference>
<evidence type="ECO:0000259" key="2">
    <source>
        <dbReference type="Pfam" id="PF12770"/>
    </source>
</evidence>
<feature type="compositionally biased region" description="Polar residues" evidence="1">
    <location>
        <begin position="189"/>
        <end position="201"/>
    </location>
</feature>
<feature type="compositionally biased region" description="Polar residues" evidence="1">
    <location>
        <begin position="217"/>
        <end position="232"/>
    </location>
</feature>
<name>A0A8J6XKN3_9CYAN</name>
<proteinExistence type="predicted"/>
<feature type="compositionally biased region" description="Basic and acidic residues" evidence="1">
    <location>
        <begin position="204"/>
        <end position="216"/>
    </location>
</feature>
<evidence type="ECO:0000313" key="4">
    <source>
        <dbReference type="Proteomes" id="UP000629098"/>
    </source>
</evidence>
<evidence type="ECO:0000313" key="3">
    <source>
        <dbReference type="EMBL" id="MBD2778655.1"/>
    </source>
</evidence>
<dbReference type="Proteomes" id="UP000629098">
    <property type="component" value="Unassembled WGS sequence"/>
</dbReference>
<protein>
    <submittedName>
        <fullName evidence="3">CHAT domain-containing protein</fullName>
    </submittedName>
</protein>
<accession>A0A8J6XKN3</accession>
<feature type="region of interest" description="Disordered" evidence="1">
    <location>
        <begin position="188"/>
        <end position="232"/>
    </location>
</feature>
<reference evidence="3" key="1">
    <citation type="submission" date="2020-09" db="EMBL/GenBank/DDBJ databases">
        <title>Iningainema tapete sp. nov. (Scytonemataceae, Cyanobacteria) from greenhouses in central Florida (USA) produces two types of nodularin with biosynthetic potential for microcystin-LR and anabaenopeptins.</title>
        <authorList>
            <person name="Berthold D.E."/>
            <person name="Lefler F.W."/>
            <person name="Huang I.-S."/>
            <person name="Abdulla H."/>
            <person name="Zimba P.V."/>
            <person name="Laughinghouse H.D. IV."/>
        </authorList>
    </citation>
    <scope>NUCLEOTIDE SEQUENCE</scope>
    <source>
        <strain evidence="3">BLCCT55</strain>
    </source>
</reference>
<keyword evidence="4" id="KW-1185">Reference proteome</keyword>
<dbReference type="EMBL" id="JACXAE010000132">
    <property type="protein sequence ID" value="MBD2778655.1"/>
    <property type="molecule type" value="Genomic_DNA"/>
</dbReference>